<proteinExistence type="predicted"/>
<gene>
    <name evidence="2" type="ORF">B9Z19DRAFT_1076466</name>
</gene>
<dbReference type="GO" id="GO:0032543">
    <property type="term" value="P:mitochondrial translation"/>
    <property type="evidence" value="ECO:0007669"/>
    <property type="project" value="InterPro"/>
</dbReference>
<dbReference type="Pfam" id="PF21492">
    <property type="entry name" value="bL31_N"/>
    <property type="match status" value="1"/>
</dbReference>
<evidence type="ECO:0000313" key="3">
    <source>
        <dbReference type="Proteomes" id="UP000244722"/>
    </source>
</evidence>
<dbReference type="PANTHER" id="PTHR28174:SF1">
    <property type="entry name" value="LARGE RIBOSOMAL SUBUNIT PROTEIN BL31M"/>
    <property type="match status" value="1"/>
</dbReference>
<comment type="caution">
    <text evidence="2">The sequence shown here is derived from an EMBL/GenBank/DDBJ whole genome shotgun (WGS) entry which is preliminary data.</text>
</comment>
<evidence type="ECO:0000313" key="2">
    <source>
        <dbReference type="EMBL" id="PUU81699.1"/>
    </source>
</evidence>
<feature type="domain" description="Ribosomal protein bL31m N-terminal" evidence="1">
    <location>
        <begin position="35"/>
        <end position="80"/>
    </location>
</feature>
<protein>
    <recommendedName>
        <fullName evidence="1">Ribosomal protein bL31m N-terminal domain-containing protein</fullName>
    </recommendedName>
</protein>
<dbReference type="GO" id="GO:0003735">
    <property type="term" value="F:structural constituent of ribosome"/>
    <property type="evidence" value="ECO:0007669"/>
    <property type="project" value="InterPro"/>
</dbReference>
<name>A0A2T7A1S6_TUBBO</name>
<accession>A0A2T7A1S6</accession>
<dbReference type="InterPro" id="IPR048874">
    <property type="entry name" value="Ribosomal_bL31m_N"/>
</dbReference>
<organism evidence="2 3">
    <name type="scientific">Tuber borchii</name>
    <name type="common">White truffle</name>
    <dbReference type="NCBI Taxonomy" id="42251"/>
    <lineage>
        <taxon>Eukaryota</taxon>
        <taxon>Fungi</taxon>
        <taxon>Dikarya</taxon>
        <taxon>Ascomycota</taxon>
        <taxon>Pezizomycotina</taxon>
        <taxon>Pezizomycetes</taxon>
        <taxon>Pezizales</taxon>
        <taxon>Tuberaceae</taxon>
        <taxon>Tuber</taxon>
    </lineage>
</organism>
<dbReference type="STRING" id="42251.A0A2T7A1S6"/>
<dbReference type="Gene3D" id="6.20.130.10">
    <property type="match status" value="1"/>
</dbReference>
<dbReference type="EMBL" id="NESQ01000041">
    <property type="protein sequence ID" value="PUU81699.1"/>
    <property type="molecule type" value="Genomic_DNA"/>
</dbReference>
<sequence length="151" mass="16826">MSSISLKPLFHVPTSPNTSKLLPRIATRNATLLRRPKRPHQFDQLIILTDGSSFKQMTTSPRGVFRTTKDTRNHPLWNESDAAVMGLEEDEAGKLKAFRNKYGHGFDIQDASEIKKELDSDAVGKDATAGSLMDILRYKAGEEDIKGGKKK</sequence>
<dbReference type="AlphaFoldDB" id="A0A2T7A1S6"/>
<dbReference type="InterPro" id="IPR034600">
    <property type="entry name" value="Ribosomal_bL31m"/>
</dbReference>
<evidence type="ECO:0000259" key="1">
    <source>
        <dbReference type="Pfam" id="PF21492"/>
    </source>
</evidence>
<dbReference type="OrthoDB" id="5587740at2759"/>
<dbReference type="Proteomes" id="UP000244722">
    <property type="component" value="Unassembled WGS sequence"/>
</dbReference>
<dbReference type="GO" id="GO:0005762">
    <property type="term" value="C:mitochondrial large ribosomal subunit"/>
    <property type="evidence" value="ECO:0007669"/>
    <property type="project" value="InterPro"/>
</dbReference>
<keyword evidence="3" id="KW-1185">Reference proteome</keyword>
<dbReference type="PANTHER" id="PTHR28174">
    <property type="entry name" value="54S RIBOSOMAL PROTEIN L36, MITOCHONDRIAL"/>
    <property type="match status" value="1"/>
</dbReference>
<reference evidence="2 3" key="1">
    <citation type="submission" date="2017-04" db="EMBL/GenBank/DDBJ databases">
        <title>Draft genome sequence of Tuber borchii Vittad., a whitish edible truffle.</title>
        <authorList>
            <consortium name="DOE Joint Genome Institute"/>
            <person name="Murat C."/>
            <person name="Kuo A."/>
            <person name="Barry K.W."/>
            <person name="Clum A."/>
            <person name="Dockter R.B."/>
            <person name="Fauchery L."/>
            <person name="Iotti M."/>
            <person name="Kohler A."/>
            <person name="Labutti K."/>
            <person name="Lindquist E.A."/>
            <person name="Lipzen A."/>
            <person name="Ohm R.A."/>
            <person name="Wang M."/>
            <person name="Grigoriev I.V."/>
            <person name="Zambonelli A."/>
            <person name="Martin F.M."/>
        </authorList>
    </citation>
    <scope>NUCLEOTIDE SEQUENCE [LARGE SCALE GENOMIC DNA]</scope>
    <source>
        <strain evidence="2 3">Tbo3840</strain>
    </source>
</reference>